<dbReference type="PANTHER" id="PTHR28511:SF1">
    <property type="entry name" value="ENDONUCLEASE V"/>
    <property type="match status" value="1"/>
</dbReference>
<comment type="catalytic activity">
    <reaction evidence="6">
        <text>Endonucleolytic cleavage at apurinic or apyrimidinic sites to products with a 5'-phosphate.</text>
        <dbReference type="EC" id="3.1.21.7"/>
    </reaction>
</comment>
<evidence type="ECO:0000256" key="3">
    <source>
        <dbReference type="ARBA" id="ARBA00022722"/>
    </source>
</evidence>
<dbReference type="GO" id="GO:0000287">
    <property type="term" value="F:magnesium ion binding"/>
    <property type="evidence" value="ECO:0007669"/>
    <property type="project" value="UniProtKB-UniRule"/>
</dbReference>
<dbReference type="EMBL" id="VYTZ01000011">
    <property type="protein sequence ID" value="KAA9375493.1"/>
    <property type="molecule type" value="Genomic_DNA"/>
</dbReference>
<evidence type="ECO:0000256" key="6">
    <source>
        <dbReference type="HAMAP-Rule" id="MF_00801"/>
    </source>
</evidence>
<comment type="cofactor">
    <cofactor evidence="6">
        <name>Mg(2+)</name>
        <dbReference type="ChEBI" id="CHEBI:18420"/>
    </cofactor>
</comment>
<accession>A0A5J5JX15</accession>
<dbReference type="GO" id="GO:0005737">
    <property type="term" value="C:cytoplasm"/>
    <property type="evidence" value="ECO:0007669"/>
    <property type="project" value="UniProtKB-SubCell"/>
</dbReference>
<evidence type="ECO:0000256" key="1">
    <source>
        <dbReference type="ARBA" id="ARBA00004496"/>
    </source>
</evidence>
<keyword evidence="4 6" id="KW-0255">Endonuclease</keyword>
<keyword evidence="3 6" id="KW-0540">Nuclease</keyword>
<keyword evidence="6" id="KW-0460">Magnesium</keyword>
<dbReference type="EC" id="3.1.21.7" evidence="6"/>
<evidence type="ECO:0000313" key="7">
    <source>
        <dbReference type="EMBL" id="KAA9375493.1"/>
    </source>
</evidence>
<dbReference type="AlphaFoldDB" id="A0A5J5JX15"/>
<keyword evidence="2 6" id="KW-0963">Cytoplasm</keyword>
<dbReference type="InterPro" id="IPR007581">
    <property type="entry name" value="Endonuclease-V"/>
</dbReference>
<dbReference type="PANTHER" id="PTHR28511">
    <property type="entry name" value="ENDONUCLEASE V"/>
    <property type="match status" value="1"/>
</dbReference>
<name>A0A5J5JX15_9ACTN</name>
<dbReference type="CDD" id="cd06559">
    <property type="entry name" value="Endonuclease_V"/>
    <property type="match status" value="1"/>
</dbReference>
<evidence type="ECO:0000313" key="8">
    <source>
        <dbReference type="Proteomes" id="UP000327011"/>
    </source>
</evidence>
<comment type="function">
    <text evidence="6">DNA repair enzyme involved in the repair of deaminated bases. Selectively cleaves double-stranded DNA at the second phosphodiester bond 3' to a deoxyinosine leaving behind the intact lesion on the nicked DNA.</text>
</comment>
<evidence type="ECO:0000256" key="5">
    <source>
        <dbReference type="ARBA" id="ARBA00022801"/>
    </source>
</evidence>
<gene>
    <name evidence="6" type="primary">nfi</name>
    <name evidence="7" type="ORF">F5972_27470</name>
</gene>
<comment type="subcellular location">
    <subcellularLocation>
        <location evidence="1 6">Cytoplasm</location>
    </subcellularLocation>
</comment>
<dbReference type="GO" id="GO:0003727">
    <property type="term" value="F:single-stranded RNA binding"/>
    <property type="evidence" value="ECO:0007669"/>
    <property type="project" value="TreeGrafter"/>
</dbReference>
<dbReference type="HAMAP" id="MF_00801">
    <property type="entry name" value="Endonuclease_5"/>
    <property type="match status" value="1"/>
</dbReference>
<dbReference type="Gene3D" id="3.30.2170.10">
    <property type="entry name" value="archaeoglobus fulgidus dsm 4304 superfamily"/>
    <property type="match status" value="1"/>
</dbReference>
<protein>
    <recommendedName>
        <fullName evidence="6">Endonuclease V</fullName>
        <ecNumber evidence="6">3.1.21.7</ecNumber>
    </recommendedName>
    <alternativeName>
        <fullName evidence="6">Deoxyinosine 3'endonuclease</fullName>
    </alternativeName>
    <alternativeName>
        <fullName evidence="6">Deoxyribonuclease V</fullName>
        <shortName evidence="6">DNase V</shortName>
    </alternativeName>
</protein>
<dbReference type="GO" id="GO:0006281">
    <property type="term" value="P:DNA repair"/>
    <property type="evidence" value="ECO:0007669"/>
    <property type="project" value="UniProtKB-UniRule"/>
</dbReference>
<keyword evidence="6" id="KW-0227">DNA damage</keyword>
<comment type="caution">
    <text evidence="7">The sequence shown here is derived from an EMBL/GenBank/DDBJ whole genome shotgun (WGS) entry which is preliminary data.</text>
</comment>
<dbReference type="Pfam" id="PF04493">
    <property type="entry name" value="Endonuclease_5"/>
    <property type="match status" value="1"/>
</dbReference>
<comment type="similarity">
    <text evidence="6">Belongs to the endonuclease V family.</text>
</comment>
<feature type="binding site" evidence="6">
    <location>
        <position position="109"/>
    </location>
    <ligand>
        <name>Mg(2+)</name>
        <dbReference type="ChEBI" id="CHEBI:18420"/>
    </ligand>
</feature>
<dbReference type="GO" id="GO:0043737">
    <property type="term" value="F:deoxyribonuclease V activity"/>
    <property type="evidence" value="ECO:0007669"/>
    <property type="project" value="UniProtKB-UniRule"/>
</dbReference>
<dbReference type="Proteomes" id="UP000327011">
    <property type="component" value="Unassembled WGS sequence"/>
</dbReference>
<keyword evidence="5 6" id="KW-0378">Hydrolase</keyword>
<proteinExistence type="inferred from homology"/>
<dbReference type="GO" id="GO:0016891">
    <property type="term" value="F:RNA endonuclease activity producing 5'-phosphomonoesters, hydrolytic mechanism"/>
    <property type="evidence" value="ECO:0007669"/>
    <property type="project" value="TreeGrafter"/>
</dbReference>
<organism evidence="7 8">
    <name type="scientific">Microbispora cellulosiformans</name>
    <dbReference type="NCBI Taxonomy" id="2614688"/>
    <lineage>
        <taxon>Bacteria</taxon>
        <taxon>Bacillati</taxon>
        <taxon>Actinomycetota</taxon>
        <taxon>Actinomycetes</taxon>
        <taxon>Streptosporangiales</taxon>
        <taxon>Streptosporangiaceae</taxon>
        <taxon>Microbispora</taxon>
    </lineage>
</organism>
<evidence type="ECO:0000256" key="4">
    <source>
        <dbReference type="ARBA" id="ARBA00022759"/>
    </source>
</evidence>
<keyword evidence="6" id="KW-0234">DNA repair</keyword>
<reference evidence="7 8" key="1">
    <citation type="submission" date="2019-09" db="EMBL/GenBank/DDBJ databases">
        <title>Screening of Novel Bioactive Compounds from Soil-Associated.</title>
        <authorList>
            <person name="Gong X."/>
        </authorList>
    </citation>
    <scope>NUCLEOTIDE SEQUENCE [LARGE SCALE GENOMIC DNA]</scope>
    <source>
        <strain evidence="7 8">Gxj-6</strain>
    </source>
</reference>
<dbReference type="RefSeq" id="WP_150937331.1">
    <property type="nucleotide sequence ID" value="NZ_VYTZ01000011.1"/>
</dbReference>
<evidence type="ECO:0000256" key="2">
    <source>
        <dbReference type="ARBA" id="ARBA00022490"/>
    </source>
</evidence>
<keyword evidence="6" id="KW-0479">Metal-binding</keyword>
<sequence length="226" mass="24724">MEPYETSLDVAEAVRAQSALRDQLDLTNSLGTAPEFVAGLDVSYEVDSRYAAAAAVLIELRTLEVRETAIAYGEVTFPYVPGLLAFREVPILREALGKLAGRPDVLVCDGYGIAHPRRFGLACHIGVVTGLPSFGVAKSPFGMQFVDPGSQRGDWSPIVDDGEVLGRVLRTQAGIKPVFLSVGHRVGLDQATELTLKMSREFRLPEAIRKADFLSREELRRRRRAG</sequence>
<feature type="binding site" evidence="6">
    <location>
        <position position="41"/>
    </location>
    <ligand>
        <name>Mg(2+)</name>
        <dbReference type="ChEBI" id="CHEBI:18420"/>
    </ligand>
</feature>
<feature type="site" description="Interaction with target DNA" evidence="6">
    <location>
        <position position="79"/>
    </location>
</feature>
<keyword evidence="8" id="KW-1185">Reference proteome</keyword>